<dbReference type="RefSeq" id="WP_089217801.1">
    <property type="nucleotide sequence ID" value="NZ_FZOS01000001.1"/>
</dbReference>
<protein>
    <submittedName>
        <fullName evidence="1">Uncharacterized conserved protein, DUF2336 family</fullName>
    </submittedName>
</protein>
<reference evidence="2" key="1">
    <citation type="submission" date="2017-06" db="EMBL/GenBank/DDBJ databases">
        <authorList>
            <person name="Varghese N."/>
            <person name="Submissions S."/>
        </authorList>
    </citation>
    <scope>NUCLEOTIDE SEQUENCE [LARGE SCALE GENOMIC DNA]</scope>
    <source>
        <strain evidence="2">LNB2</strain>
    </source>
</reference>
<dbReference type="EMBL" id="FZOS01000001">
    <property type="protein sequence ID" value="SNS09143.1"/>
    <property type="molecule type" value="Genomic_DNA"/>
</dbReference>
<name>A0A239BPZ2_9SPHN</name>
<dbReference type="InterPro" id="IPR019285">
    <property type="entry name" value="DUF2336"/>
</dbReference>
<dbReference type="OrthoDB" id="8194627at2"/>
<sequence>MVAFVPEPIDSAERLLGDAARAQAAGRERVRLALIDLFLPDGRRLRDIERAAAANLLQRLVATVEDDLRDRIGQRIETRDAVLATALTAGATPIAAPMIEHAGMLRDAELVGLVLRRAEEHRLSIALRLAAARVAEFAPEPPLIDMLVDDAEPAIAEAAMAMIVAESRRIDRFQDPVLARTDLPAEVQHRLIWRVAACLRRYMIEIGRLDPATADREVGAAAQALLAGYDESATLEGRAIALALLLRADGRLSDALIGRALGEGRVALTVAALALRAGIEFGVAWDMLFDADGSRLAVLLSAIGMDTATAADILFRCVPSDMDPETAAGRVEAFMALDRGRAEETLRPWRLDPAFRNAIDDLNTGLRG</sequence>
<dbReference type="Pfam" id="PF10098">
    <property type="entry name" value="DUF2336"/>
    <property type="match status" value="1"/>
</dbReference>
<keyword evidence="2" id="KW-1185">Reference proteome</keyword>
<organism evidence="1 2">
    <name type="scientific">Edaphosphingomonas laterariae</name>
    <dbReference type="NCBI Taxonomy" id="861865"/>
    <lineage>
        <taxon>Bacteria</taxon>
        <taxon>Pseudomonadati</taxon>
        <taxon>Pseudomonadota</taxon>
        <taxon>Alphaproteobacteria</taxon>
        <taxon>Sphingomonadales</taxon>
        <taxon>Rhizorhabdaceae</taxon>
        <taxon>Edaphosphingomonas</taxon>
    </lineage>
</organism>
<dbReference type="AlphaFoldDB" id="A0A239BPZ2"/>
<evidence type="ECO:0000313" key="1">
    <source>
        <dbReference type="EMBL" id="SNS09143.1"/>
    </source>
</evidence>
<gene>
    <name evidence="1" type="ORF">SAMN06295912_101286</name>
</gene>
<evidence type="ECO:0000313" key="2">
    <source>
        <dbReference type="Proteomes" id="UP000198281"/>
    </source>
</evidence>
<dbReference type="Proteomes" id="UP000198281">
    <property type="component" value="Unassembled WGS sequence"/>
</dbReference>
<accession>A0A239BPZ2</accession>
<proteinExistence type="predicted"/>